<keyword evidence="2" id="KW-0813">Transport</keyword>
<dbReference type="Pfam" id="PF03812">
    <property type="entry name" value="KdgT"/>
    <property type="match status" value="1"/>
</dbReference>
<reference evidence="10" key="1">
    <citation type="submission" date="2022-06" db="EMBL/GenBank/DDBJ databases">
        <title>Aquibacillus sp. a new bacterium isolated from soil saline samples.</title>
        <authorList>
            <person name="Galisteo C."/>
            <person name="De La Haba R."/>
            <person name="Sanchez-Porro C."/>
            <person name="Ventosa A."/>
        </authorList>
    </citation>
    <scope>NUCLEOTIDE SEQUENCE</scope>
    <source>
        <strain evidence="10">3ASR75-11</strain>
    </source>
</reference>
<evidence type="ECO:0000256" key="9">
    <source>
        <dbReference type="SAM" id="Phobius"/>
    </source>
</evidence>
<dbReference type="InterPro" id="IPR004684">
    <property type="entry name" value="2keto-3dGluconate_permease"/>
</dbReference>
<feature type="transmembrane region" description="Helical" evidence="9">
    <location>
        <begin position="170"/>
        <end position="187"/>
    </location>
</feature>
<dbReference type="AlphaFoldDB" id="A0A9X3WQL1"/>
<dbReference type="EMBL" id="JAMQKB010000001">
    <property type="protein sequence ID" value="MDC3423058.1"/>
    <property type="molecule type" value="Genomic_DNA"/>
</dbReference>
<dbReference type="GO" id="GO:0016020">
    <property type="term" value="C:membrane"/>
    <property type="evidence" value="ECO:0007669"/>
    <property type="project" value="InterPro"/>
</dbReference>
<feature type="transmembrane region" description="Helical" evidence="9">
    <location>
        <begin position="52"/>
        <end position="68"/>
    </location>
</feature>
<feature type="transmembrane region" description="Helical" evidence="9">
    <location>
        <begin position="12"/>
        <end position="32"/>
    </location>
</feature>
<feature type="transmembrane region" description="Helical" evidence="9">
    <location>
        <begin position="222"/>
        <end position="245"/>
    </location>
</feature>
<organism evidence="10 11">
    <name type="scientific">Terrihalobacillus insolitus</name>
    <dbReference type="NCBI Taxonomy" id="2950438"/>
    <lineage>
        <taxon>Bacteria</taxon>
        <taxon>Bacillati</taxon>
        <taxon>Bacillota</taxon>
        <taxon>Bacilli</taxon>
        <taxon>Bacillales</taxon>
        <taxon>Bacillaceae</taxon>
        <taxon>Terrihalobacillus</taxon>
    </lineage>
</organism>
<evidence type="ECO:0000256" key="6">
    <source>
        <dbReference type="ARBA" id="ARBA00022847"/>
    </source>
</evidence>
<keyword evidence="3" id="KW-1003">Cell membrane</keyword>
<dbReference type="Proteomes" id="UP001145050">
    <property type="component" value="Unassembled WGS sequence"/>
</dbReference>
<evidence type="ECO:0000256" key="3">
    <source>
        <dbReference type="ARBA" id="ARBA00022475"/>
    </source>
</evidence>
<sequence>MDIRLFIKKLFHVIPGGLMVVPLLSAIMINTYVPEFFEIGGLTTSLFNNGDLVLLGFLFFLVGTQFHLKQSLKTWKTGAILIILKIAVGSLAALSILYFFGVKGVFGITPLVLLIALTQSNIAMYIAIVLQFGRPAHLHSLPWFLLLETPLVTLLLLDISGMITTSLNDYFSMIIPFALGIGVGFLVEGQQHLFKTMIPVIIPFFAFSVGSHFQIYDLVNSQLGGLIIAIIVLFSGVLIFLLFLLFSKDEAILGIALGSTGSTSLFIVPILSSLGNDRYTVLMPTINAQLITITILTCIFSPVVAKILIKNEGTSNLMKNNLK</sequence>
<evidence type="ECO:0000256" key="2">
    <source>
        <dbReference type="ARBA" id="ARBA00022448"/>
    </source>
</evidence>
<evidence type="ECO:0000256" key="4">
    <source>
        <dbReference type="ARBA" id="ARBA00022597"/>
    </source>
</evidence>
<evidence type="ECO:0000256" key="7">
    <source>
        <dbReference type="ARBA" id="ARBA00022989"/>
    </source>
</evidence>
<feature type="transmembrane region" description="Helical" evidence="9">
    <location>
        <begin position="196"/>
        <end position="216"/>
    </location>
</feature>
<dbReference type="RefSeq" id="WP_272434705.1">
    <property type="nucleotide sequence ID" value="NZ_JAMQKB010000001.1"/>
</dbReference>
<protein>
    <submittedName>
        <fullName evidence="10">2-keto-3-deoxygluconate permease</fullName>
    </submittedName>
</protein>
<evidence type="ECO:0000256" key="8">
    <source>
        <dbReference type="ARBA" id="ARBA00023136"/>
    </source>
</evidence>
<evidence type="ECO:0000313" key="11">
    <source>
        <dbReference type="Proteomes" id="UP001145050"/>
    </source>
</evidence>
<feature type="transmembrane region" description="Helical" evidence="9">
    <location>
        <begin position="252"/>
        <end position="274"/>
    </location>
</feature>
<evidence type="ECO:0000313" key="10">
    <source>
        <dbReference type="EMBL" id="MDC3423058.1"/>
    </source>
</evidence>
<proteinExistence type="inferred from homology"/>
<keyword evidence="7 9" id="KW-1133">Transmembrane helix</keyword>
<evidence type="ECO:0000256" key="1">
    <source>
        <dbReference type="ARBA" id="ARBA00006430"/>
    </source>
</evidence>
<comment type="similarity">
    <text evidence="1">Belongs to the KdgT transporter family.</text>
</comment>
<name>A0A9X3WQL1_9BACI</name>
<feature type="transmembrane region" description="Helical" evidence="9">
    <location>
        <begin position="80"/>
        <end position="100"/>
    </location>
</feature>
<dbReference type="GO" id="GO:0015649">
    <property type="term" value="F:2-keto-3-deoxygluconate:proton symporter activity"/>
    <property type="evidence" value="ECO:0007669"/>
    <property type="project" value="InterPro"/>
</dbReference>
<feature type="transmembrane region" description="Helical" evidence="9">
    <location>
        <begin position="106"/>
        <end position="130"/>
    </location>
</feature>
<keyword evidence="5 9" id="KW-0812">Transmembrane</keyword>
<keyword evidence="11" id="KW-1185">Reference proteome</keyword>
<feature type="transmembrane region" description="Helical" evidence="9">
    <location>
        <begin position="142"/>
        <end position="164"/>
    </location>
</feature>
<keyword evidence="4" id="KW-0762">Sugar transport</keyword>
<gene>
    <name evidence="10" type="ORF">NC797_00875</name>
</gene>
<keyword evidence="8 9" id="KW-0472">Membrane</keyword>
<keyword evidence="6" id="KW-0769">Symport</keyword>
<evidence type="ECO:0000256" key="5">
    <source>
        <dbReference type="ARBA" id="ARBA00022692"/>
    </source>
</evidence>
<accession>A0A9X3WQL1</accession>
<feature type="transmembrane region" description="Helical" evidence="9">
    <location>
        <begin position="286"/>
        <end position="309"/>
    </location>
</feature>
<comment type="caution">
    <text evidence="10">The sequence shown here is derived from an EMBL/GenBank/DDBJ whole genome shotgun (WGS) entry which is preliminary data.</text>
</comment>